<dbReference type="InterPro" id="IPR016143">
    <property type="entry name" value="Citrate_synth-like_sm_a-sub"/>
</dbReference>
<protein>
    <recommendedName>
        <fullName evidence="3">citrate synthase (unknown stereospecificity)</fullName>
        <ecNumber evidence="3">2.3.3.16</ecNumber>
    </recommendedName>
</protein>
<dbReference type="GO" id="GO:0005829">
    <property type="term" value="C:cytosol"/>
    <property type="evidence" value="ECO:0007669"/>
    <property type="project" value="TreeGrafter"/>
</dbReference>
<dbReference type="GO" id="GO:0005975">
    <property type="term" value="P:carbohydrate metabolic process"/>
    <property type="evidence" value="ECO:0007669"/>
    <property type="project" value="TreeGrafter"/>
</dbReference>
<dbReference type="SUPFAM" id="SSF48256">
    <property type="entry name" value="Citrate synthase"/>
    <property type="match status" value="1"/>
</dbReference>
<keyword evidence="5" id="KW-0456">Lyase</keyword>
<dbReference type="UniPathway" id="UPA00223"/>
<dbReference type="OrthoDB" id="3284791at2"/>
<dbReference type="RefSeq" id="WP_146318042.1">
    <property type="nucleotide sequence ID" value="NZ_VCQV01000023.1"/>
</dbReference>
<dbReference type="Gene3D" id="1.10.230.10">
    <property type="entry name" value="Cytochrome P450-Terp, domain 2"/>
    <property type="match status" value="1"/>
</dbReference>
<evidence type="ECO:0000256" key="1">
    <source>
        <dbReference type="ARBA" id="ARBA00005163"/>
    </source>
</evidence>
<keyword evidence="6" id="KW-1185">Reference proteome</keyword>
<dbReference type="PANTHER" id="PTHR11739">
    <property type="entry name" value="CITRATE SYNTHASE"/>
    <property type="match status" value="1"/>
</dbReference>
<dbReference type="EMBL" id="VCQV01000023">
    <property type="protein sequence ID" value="TWP34940.1"/>
    <property type="molecule type" value="Genomic_DNA"/>
</dbReference>
<evidence type="ECO:0000313" key="6">
    <source>
        <dbReference type="Proteomes" id="UP000320244"/>
    </source>
</evidence>
<name>A0A563DXF4_9MICO</name>
<sequence length="261" mass="27585">MARPRNPITSQMGWSTKDRIVVRGHDLPSELLGHVGFGDMAYLEVMGRLPDEHESVVFNSLLVTLVEHGMTPSAIAARLTYLGAPESLQSAVAAGILGVGSVFVGTTEGAANFLSVAITPDTNSADVPALAKSIVTEARESKKPIAGIGHPVHKPVDPRVPRLFEIAEAHGFRGLYVALLEAVAEEASAQYDRVLPINATGAIGALLCELGFDTRVARGLGTMARAVGLVGHLAEEMDNPMARELWFRVEDEVVEASGGAS</sequence>
<dbReference type="Pfam" id="PF00285">
    <property type="entry name" value="Citrate_synt"/>
    <property type="match status" value="1"/>
</dbReference>
<evidence type="ECO:0000256" key="4">
    <source>
        <dbReference type="ARBA" id="ARBA00022679"/>
    </source>
</evidence>
<evidence type="ECO:0000313" key="5">
    <source>
        <dbReference type="EMBL" id="TWP34940.1"/>
    </source>
</evidence>
<evidence type="ECO:0000256" key="2">
    <source>
        <dbReference type="ARBA" id="ARBA00010566"/>
    </source>
</evidence>
<comment type="pathway">
    <text evidence="1">Carbohydrate metabolism; tricarboxylic acid cycle.</text>
</comment>
<dbReference type="EC" id="2.3.3.16" evidence="3"/>
<gene>
    <name evidence="5" type="ORF">FGL98_15445</name>
</gene>
<proteinExistence type="inferred from homology"/>
<keyword evidence="4" id="KW-0808">Transferase</keyword>
<dbReference type="InterPro" id="IPR036969">
    <property type="entry name" value="Citrate_synthase_sf"/>
</dbReference>
<dbReference type="CDD" id="cd06100">
    <property type="entry name" value="CCL_ACL-C"/>
    <property type="match status" value="1"/>
</dbReference>
<organism evidence="5 6">
    <name type="scientific">Leekyejoonella antrihumi</name>
    <dbReference type="NCBI Taxonomy" id="1660198"/>
    <lineage>
        <taxon>Bacteria</taxon>
        <taxon>Bacillati</taxon>
        <taxon>Actinomycetota</taxon>
        <taxon>Actinomycetes</taxon>
        <taxon>Micrococcales</taxon>
        <taxon>Dermacoccaceae</taxon>
        <taxon>Leekyejoonella</taxon>
    </lineage>
</organism>
<reference evidence="5 6" key="1">
    <citation type="submission" date="2019-05" db="EMBL/GenBank/DDBJ databases">
        <authorList>
            <person name="Lee S.D."/>
        </authorList>
    </citation>
    <scope>NUCLEOTIDE SEQUENCE [LARGE SCALE GENOMIC DNA]</scope>
    <source>
        <strain evidence="5 6">C5-26</strain>
    </source>
</reference>
<comment type="caution">
    <text evidence="5">The sequence shown here is derived from an EMBL/GenBank/DDBJ whole genome shotgun (WGS) entry which is preliminary data.</text>
</comment>
<dbReference type="PANTHER" id="PTHR11739:SF4">
    <property type="entry name" value="CITRATE SYNTHASE, PEROXISOMAL"/>
    <property type="match status" value="1"/>
</dbReference>
<accession>A0A563DXF4</accession>
<evidence type="ECO:0000256" key="3">
    <source>
        <dbReference type="ARBA" id="ARBA00012972"/>
    </source>
</evidence>
<dbReference type="InterPro" id="IPR002020">
    <property type="entry name" value="Citrate_synthase"/>
</dbReference>
<dbReference type="GO" id="GO:0036440">
    <property type="term" value="F:citrate synthase activity"/>
    <property type="evidence" value="ECO:0007669"/>
    <property type="project" value="UniProtKB-EC"/>
</dbReference>
<dbReference type="GO" id="GO:0006099">
    <property type="term" value="P:tricarboxylic acid cycle"/>
    <property type="evidence" value="ECO:0007669"/>
    <property type="project" value="UniProtKB-UniPathway"/>
</dbReference>
<reference evidence="5 6" key="2">
    <citation type="submission" date="2019-08" db="EMBL/GenBank/DDBJ databases">
        <title>Jejuicoccus antrihumi gen. nov., sp. nov., a new member of the family Dermacoccaceae isolated from a cave.</title>
        <authorList>
            <person name="Schumann P."/>
            <person name="Kim I.S."/>
        </authorList>
    </citation>
    <scope>NUCLEOTIDE SEQUENCE [LARGE SCALE GENOMIC DNA]</scope>
    <source>
        <strain evidence="5 6">C5-26</strain>
    </source>
</reference>
<comment type="similarity">
    <text evidence="2">Belongs to the citrate synthase family.</text>
</comment>
<dbReference type="AlphaFoldDB" id="A0A563DXF4"/>
<dbReference type="Proteomes" id="UP000320244">
    <property type="component" value="Unassembled WGS sequence"/>
</dbReference>
<dbReference type="NCBIfam" id="NF004868">
    <property type="entry name" value="PRK06224.1-5"/>
    <property type="match status" value="1"/>
</dbReference>
<dbReference type="GO" id="GO:0016829">
    <property type="term" value="F:lyase activity"/>
    <property type="evidence" value="ECO:0007669"/>
    <property type="project" value="UniProtKB-KW"/>
</dbReference>